<organism evidence="1 2">
    <name type="scientific">Niabella ginsenosidivorans</name>
    <dbReference type="NCBI Taxonomy" id="1176587"/>
    <lineage>
        <taxon>Bacteria</taxon>
        <taxon>Pseudomonadati</taxon>
        <taxon>Bacteroidota</taxon>
        <taxon>Chitinophagia</taxon>
        <taxon>Chitinophagales</taxon>
        <taxon>Chitinophagaceae</taxon>
        <taxon>Niabella</taxon>
    </lineage>
</organism>
<sequence>MKPIILFLLLVAGAGALIASCSKEKLFKKDIYGKWELRWVSGFKIPYTEHAPGNGTSIELTKAGIINRYEKGKIIHTTSFSVHNKKIECNGYDRDTYWELVYDNIEDEIEVRNDTLILSTPPCTQDGGTSTYVRIYD</sequence>
<name>A0A1A9I739_9BACT</name>
<reference evidence="1 2" key="1">
    <citation type="submission" date="2016-05" db="EMBL/GenBank/DDBJ databases">
        <title>Niabella ginsenosidivorans BS26 whole genome sequencing.</title>
        <authorList>
            <person name="Im W.T."/>
            <person name="Siddiqi M.Z."/>
        </authorList>
    </citation>
    <scope>NUCLEOTIDE SEQUENCE [LARGE SCALE GENOMIC DNA]</scope>
    <source>
        <strain evidence="1 2">BS26</strain>
    </source>
</reference>
<gene>
    <name evidence="1" type="ORF">A8C56_17400</name>
</gene>
<dbReference type="AlphaFoldDB" id="A0A1A9I739"/>
<dbReference type="Proteomes" id="UP000077667">
    <property type="component" value="Chromosome"/>
</dbReference>
<keyword evidence="2" id="KW-1185">Reference proteome</keyword>
<dbReference type="RefSeq" id="WP_067758856.1">
    <property type="nucleotide sequence ID" value="NZ_CP015772.1"/>
</dbReference>
<dbReference type="KEGG" id="nia:A8C56_17400"/>
<proteinExistence type="predicted"/>
<protein>
    <recommendedName>
        <fullName evidence="3">Lipocalin-like domain-containing protein</fullName>
    </recommendedName>
</protein>
<dbReference type="EMBL" id="CP015772">
    <property type="protein sequence ID" value="ANH82511.1"/>
    <property type="molecule type" value="Genomic_DNA"/>
</dbReference>
<evidence type="ECO:0000313" key="2">
    <source>
        <dbReference type="Proteomes" id="UP000077667"/>
    </source>
</evidence>
<evidence type="ECO:0000313" key="1">
    <source>
        <dbReference type="EMBL" id="ANH82511.1"/>
    </source>
</evidence>
<evidence type="ECO:0008006" key="3">
    <source>
        <dbReference type="Google" id="ProtNLM"/>
    </source>
</evidence>
<dbReference type="PROSITE" id="PS51257">
    <property type="entry name" value="PROKAR_LIPOPROTEIN"/>
    <property type="match status" value="1"/>
</dbReference>
<dbReference type="OrthoDB" id="1494972at2"/>
<accession>A0A1A9I739</accession>